<organism evidence="1 3">
    <name type="scientific">Rotaria magnacalcarata</name>
    <dbReference type="NCBI Taxonomy" id="392030"/>
    <lineage>
        <taxon>Eukaryota</taxon>
        <taxon>Metazoa</taxon>
        <taxon>Spiralia</taxon>
        <taxon>Gnathifera</taxon>
        <taxon>Rotifera</taxon>
        <taxon>Eurotatoria</taxon>
        <taxon>Bdelloidea</taxon>
        <taxon>Philodinida</taxon>
        <taxon>Philodinidae</taxon>
        <taxon>Rotaria</taxon>
    </lineage>
</organism>
<feature type="non-terminal residue" evidence="1">
    <location>
        <position position="55"/>
    </location>
</feature>
<comment type="caution">
    <text evidence="1">The sequence shown here is derived from an EMBL/GenBank/DDBJ whole genome shotgun (WGS) entry which is preliminary data.</text>
</comment>
<dbReference type="EMBL" id="CAJOBI010133569">
    <property type="protein sequence ID" value="CAF4735913.1"/>
    <property type="molecule type" value="Genomic_DNA"/>
</dbReference>
<reference evidence="1" key="1">
    <citation type="submission" date="2021-02" db="EMBL/GenBank/DDBJ databases">
        <authorList>
            <person name="Nowell W R."/>
        </authorList>
    </citation>
    <scope>NUCLEOTIDE SEQUENCE</scope>
</reference>
<dbReference type="EMBL" id="CAJOBI010139472">
    <property type="protein sequence ID" value="CAF4760953.1"/>
    <property type="molecule type" value="Genomic_DNA"/>
</dbReference>
<evidence type="ECO:0000313" key="1">
    <source>
        <dbReference type="EMBL" id="CAF4735913.1"/>
    </source>
</evidence>
<evidence type="ECO:0000313" key="3">
    <source>
        <dbReference type="Proteomes" id="UP000676336"/>
    </source>
</evidence>
<dbReference type="Proteomes" id="UP000676336">
    <property type="component" value="Unassembled WGS sequence"/>
</dbReference>
<proteinExistence type="predicted"/>
<sequence length="55" mass="6245">MASNTFRNNARRTPMSQYIHSTLQCNVVVDRLEQSAIDQIMKKSTENNQASIAMT</sequence>
<name>A0A8S3AIV3_9BILA</name>
<gene>
    <name evidence="1" type="ORF">SMN809_LOCUS44490</name>
    <name evidence="2" type="ORF">SMN809_LOCUS45538</name>
</gene>
<dbReference type="AlphaFoldDB" id="A0A8S3AIV3"/>
<protein>
    <submittedName>
        <fullName evidence="1">Uncharacterized protein</fullName>
    </submittedName>
</protein>
<accession>A0A8S3AIV3</accession>
<evidence type="ECO:0000313" key="2">
    <source>
        <dbReference type="EMBL" id="CAF4760953.1"/>
    </source>
</evidence>